<dbReference type="Proteomes" id="UP001249851">
    <property type="component" value="Unassembled WGS sequence"/>
</dbReference>
<gene>
    <name evidence="1" type="ORF">P5673_021409</name>
</gene>
<name>A0AAD9Q857_ACRCE</name>
<organism evidence="1 2">
    <name type="scientific">Acropora cervicornis</name>
    <name type="common">Staghorn coral</name>
    <dbReference type="NCBI Taxonomy" id="6130"/>
    <lineage>
        <taxon>Eukaryota</taxon>
        <taxon>Metazoa</taxon>
        <taxon>Cnidaria</taxon>
        <taxon>Anthozoa</taxon>
        <taxon>Hexacorallia</taxon>
        <taxon>Scleractinia</taxon>
        <taxon>Astrocoeniina</taxon>
        <taxon>Acroporidae</taxon>
        <taxon>Acropora</taxon>
    </lineage>
</organism>
<protein>
    <submittedName>
        <fullName evidence="1">Uncharacterized protein</fullName>
    </submittedName>
</protein>
<keyword evidence="2" id="KW-1185">Reference proteome</keyword>
<proteinExistence type="predicted"/>
<reference evidence="1" key="1">
    <citation type="journal article" date="2023" name="G3 (Bethesda)">
        <title>Whole genome assembly and annotation of the endangered Caribbean coral Acropora cervicornis.</title>
        <authorList>
            <person name="Selwyn J.D."/>
            <person name="Vollmer S.V."/>
        </authorList>
    </citation>
    <scope>NUCLEOTIDE SEQUENCE</scope>
    <source>
        <strain evidence="1">K2</strain>
    </source>
</reference>
<sequence length="137" mass="15606">MAPQSLHSLKNEGKNSLYQPLIGHVFEAKYSGEFNMPYTGKERTILQITPENPFAAELQRISNQVQARDDGESIWKGITGPPDYDTYWLWVESEISRYLEEGSTYSFKISRCEPFPCNGPLFSHGVSIQVAQEVEEE</sequence>
<evidence type="ECO:0000313" key="1">
    <source>
        <dbReference type="EMBL" id="KAK2556511.1"/>
    </source>
</evidence>
<dbReference type="EMBL" id="JARQWQ010000055">
    <property type="protein sequence ID" value="KAK2556511.1"/>
    <property type="molecule type" value="Genomic_DNA"/>
</dbReference>
<reference evidence="1" key="2">
    <citation type="journal article" date="2023" name="Science">
        <title>Genomic signatures of disease resistance in endangered staghorn corals.</title>
        <authorList>
            <person name="Vollmer S.V."/>
            <person name="Selwyn J.D."/>
            <person name="Despard B.A."/>
            <person name="Roesel C.L."/>
        </authorList>
    </citation>
    <scope>NUCLEOTIDE SEQUENCE</scope>
    <source>
        <strain evidence="1">K2</strain>
    </source>
</reference>
<evidence type="ECO:0000313" key="2">
    <source>
        <dbReference type="Proteomes" id="UP001249851"/>
    </source>
</evidence>
<accession>A0AAD9Q857</accession>
<comment type="caution">
    <text evidence="1">The sequence shown here is derived from an EMBL/GenBank/DDBJ whole genome shotgun (WGS) entry which is preliminary data.</text>
</comment>
<dbReference type="AlphaFoldDB" id="A0AAD9Q857"/>